<keyword evidence="1" id="KW-0472">Membrane</keyword>
<dbReference type="STRING" id="292415.Tbd_1477"/>
<feature type="transmembrane region" description="Helical" evidence="1">
    <location>
        <begin position="70"/>
        <end position="91"/>
    </location>
</feature>
<accession>Q3SIU5</accession>
<dbReference type="HOGENOM" id="CLU_2235363_0_0_4"/>
<evidence type="ECO:0000313" key="2">
    <source>
        <dbReference type="EMBL" id="AAZ97430.1"/>
    </source>
</evidence>
<organism evidence="2 3">
    <name type="scientific">Thiobacillus denitrificans (strain ATCC 25259 / T1)</name>
    <dbReference type="NCBI Taxonomy" id="292415"/>
    <lineage>
        <taxon>Bacteria</taxon>
        <taxon>Pseudomonadati</taxon>
        <taxon>Pseudomonadota</taxon>
        <taxon>Betaproteobacteria</taxon>
        <taxon>Nitrosomonadales</taxon>
        <taxon>Thiobacillaceae</taxon>
        <taxon>Thiobacillus</taxon>
    </lineage>
</organism>
<dbReference type="RefSeq" id="WP_011311989.1">
    <property type="nucleotide sequence ID" value="NC_007404.1"/>
</dbReference>
<dbReference type="AlphaFoldDB" id="Q3SIU5"/>
<sequence>MTDVLALIVWLVLLALAVPYVRRAKHPRAKTLAATMLFVLLFFLVSSALFFGFSRLLVALGRGDVLDSAGWASVFLALVFVPAFLFARWMIKRPPWDRPAPK</sequence>
<keyword evidence="1" id="KW-0812">Transmembrane</keyword>
<gene>
    <name evidence="2" type="ordered locus">Tbd_1477</name>
</gene>
<keyword evidence="1" id="KW-1133">Transmembrane helix</keyword>
<dbReference type="EMBL" id="CP000116">
    <property type="protein sequence ID" value="AAZ97430.1"/>
    <property type="molecule type" value="Genomic_DNA"/>
</dbReference>
<feature type="transmembrane region" description="Helical" evidence="1">
    <location>
        <begin position="33"/>
        <end position="58"/>
    </location>
</feature>
<dbReference type="KEGG" id="tbd:Tbd_1477"/>
<dbReference type="Proteomes" id="UP000008291">
    <property type="component" value="Chromosome"/>
</dbReference>
<name>Q3SIU5_THIDA</name>
<evidence type="ECO:0008006" key="4">
    <source>
        <dbReference type="Google" id="ProtNLM"/>
    </source>
</evidence>
<keyword evidence="3" id="KW-1185">Reference proteome</keyword>
<evidence type="ECO:0000256" key="1">
    <source>
        <dbReference type="SAM" id="Phobius"/>
    </source>
</evidence>
<reference evidence="2 3" key="1">
    <citation type="journal article" date="2006" name="J. Bacteriol.">
        <title>The genome sequence of the obligately chemolithoautotrophic, facultatively anaerobic bacterium Thiobacillus denitrificans.</title>
        <authorList>
            <person name="Beller H.R."/>
            <person name="Chain P.S."/>
            <person name="Letain T.E."/>
            <person name="Chakicherla A."/>
            <person name="Larimer F.W."/>
            <person name="Richardson P.M."/>
            <person name="Coleman M.A."/>
            <person name="Wood A.P."/>
            <person name="Kelly D.P."/>
        </authorList>
    </citation>
    <scope>NUCLEOTIDE SEQUENCE [LARGE SCALE GENOMIC DNA]</scope>
    <source>
        <strain evidence="2 3">ATCC 25259</strain>
    </source>
</reference>
<proteinExistence type="predicted"/>
<evidence type="ECO:0000313" key="3">
    <source>
        <dbReference type="Proteomes" id="UP000008291"/>
    </source>
</evidence>
<dbReference type="eggNOG" id="ENOG502ZJ1J">
    <property type="taxonomic scope" value="Bacteria"/>
</dbReference>
<protein>
    <recommendedName>
        <fullName evidence="4">Transmembrane protein</fullName>
    </recommendedName>
</protein>